<evidence type="ECO:0000256" key="7">
    <source>
        <dbReference type="ARBA" id="ARBA00022962"/>
    </source>
</evidence>
<dbReference type="PIRSF" id="PIRSF001589">
    <property type="entry name" value="Asn_synthetase_glu-h"/>
    <property type="match status" value="1"/>
</dbReference>
<proteinExistence type="inferred from homology"/>
<dbReference type="SUPFAM" id="SSF52402">
    <property type="entry name" value="Adenine nucleotide alpha hydrolases-like"/>
    <property type="match status" value="1"/>
</dbReference>
<dbReference type="InterPro" id="IPR006426">
    <property type="entry name" value="Asn_synth_AEB"/>
</dbReference>
<dbReference type="RefSeq" id="WP_070964209.1">
    <property type="nucleotide sequence ID" value="NZ_CP017603.1"/>
</dbReference>
<feature type="domain" description="Glutamine amidotransferase type-2" evidence="12">
    <location>
        <begin position="2"/>
        <end position="216"/>
    </location>
</feature>
<dbReference type="CDD" id="cd01991">
    <property type="entry name" value="Asn_synthase_B_C"/>
    <property type="match status" value="1"/>
</dbReference>
<name>A0AAC9WHU4_9CLOT</name>
<evidence type="ECO:0000259" key="12">
    <source>
        <dbReference type="PROSITE" id="PS51278"/>
    </source>
</evidence>
<keyword evidence="4 10" id="KW-0547">Nucleotide-binding</keyword>
<dbReference type="Pfam" id="PF13537">
    <property type="entry name" value="GATase_7"/>
    <property type="match status" value="1"/>
</dbReference>
<dbReference type="PANTHER" id="PTHR43284">
    <property type="entry name" value="ASPARAGINE SYNTHETASE (GLUTAMINE-HYDROLYZING)"/>
    <property type="match status" value="1"/>
</dbReference>
<evidence type="ECO:0000256" key="1">
    <source>
        <dbReference type="ARBA" id="ARBA00005187"/>
    </source>
</evidence>
<evidence type="ECO:0000256" key="2">
    <source>
        <dbReference type="ARBA" id="ARBA00005752"/>
    </source>
</evidence>
<dbReference type="EC" id="6.3.5.4" evidence="3"/>
<dbReference type="GO" id="GO:0005829">
    <property type="term" value="C:cytosol"/>
    <property type="evidence" value="ECO:0007669"/>
    <property type="project" value="TreeGrafter"/>
</dbReference>
<dbReference type="SUPFAM" id="SSF56235">
    <property type="entry name" value="N-terminal nucleophile aminohydrolases (Ntn hydrolases)"/>
    <property type="match status" value="1"/>
</dbReference>
<dbReference type="Proteomes" id="UP000177894">
    <property type="component" value="Chromosome"/>
</dbReference>
<dbReference type="PROSITE" id="PS51278">
    <property type="entry name" value="GATASE_TYPE_2"/>
    <property type="match status" value="1"/>
</dbReference>
<keyword evidence="9" id="KW-0028">Amino-acid biosynthesis</keyword>
<evidence type="ECO:0000256" key="11">
    <source>
        <dbReference type="PIRSR" id="PIRSR001589-3"/>
    </source>
</evidence>
<keyword evidence="15" id="KW-1185">Reference proteome</keyword>
<dbReference type="Pfam" id="PF00733">
    <property type="entry name" value="Asn_synthase"/>
    <property type="match status" value="1"/>
</dbReference>
<comment type="catalytic activity">
    <reaction evidence="8">
        <text>L-aspartate + L-glutamine + ATP + H2O = L-asparagine + L-glutamate + AMP + diphosphate + H(+)</text>
        <dbReference type="Rhea" id="RHEA:12228"/>
        <dbReference type="ChEBI" id="CHEBI:15377"/>
        <dbReference type="ChEBI" id="CHEBI:15378"/>
        <dbReference type="ChEBI" id="CHEBI:29985"/>
        <dbReference type="ChEBI" id="CHEBI:29991"/>
        <dbReference type="ChEBI" id="CHEBI:30616"/>
        <dbReference type="ChEBI" id="CHEBI:33019"/>
        <dbReference type="ChEBI" id="CHEBI:58048"/>
        <dbReference type="ChEBI" id="CHEBI:58359"/>
        <dbReference type="ChEBI" id="CHEBI:456215"/>
        <dbReference type="EC" id="6.3.5.4"/>
    </reaction>
</comment>
<evidence type="ECO:0000313" key="15">
    <source>
        <dbReference type="Proteomes" id="UP000177894"/>
    </source>
</evidence>
<dbReference type="InterPro" id="IPR029055">
    <property type="entry name" value="Ntn_hydrolases_N"/>
</dbReference>
<comment type="pathway">
    <text evidence="1">Amino-acid biosynthesis; L-asparagine biosynthesis; L-asparagine from L-aspartate (L-Gln route): step 1/1.</text>
</comment>
<evidence type="ECO:0000313" key="13">
    <source>
        <dbReference type="EMBL" id="AOY75052.1"/>
    </source>
</evidence>
<evidence type="ECO:0000256" key="6">
    <source>
        <dbReference type="ARBA" id="ARBA00022888"/>
    </source>
</evidence>
<keyword evidence="6 9" id="KW-0061">Asparagine biosynthesis</keyword>
<dbReference type="PANTHER" id="PTHR43284:SF1">
    <property type="entry name" value="ASPARAGINE SYNTHETASE"/>
    <property type="match status" value="1"/>
</dbReference>
<dbReference type="NCBIfam" id="TIGR01536">
    <property type="entry name" value="asn_synth_AEB"/>
    <property type="match status" value="1"/>
</dbReference>
<dbReference type="KEGG" id="cfm:BJL90_03545"/>
<dbReference type="GO" id="GO:0004066">
    <property type="term" value="F:asparagine synthase (glutamine-hydrolyzing) activity"/>
    <property type="evidence" value="ECO:0007669"/>
    <property type="project" value="UniProtKB-EC"/>
</dbReference>
<organism evidence="14 16">
    <name type="scientific">Clostridium formicaceticum</name>
    <dbReference type="NCBI Taxonomy" id="1497"/>
    <lineage>
        <taxon>Bacteria</taxon>
        <taxon>Bacillati</taxon>
        <taxon>Bacillota</taxon>
        <taxon>Clostridia</taxon>
        <taxon>Eubacteriales</taxon>
        <taxon>Clostridiaceae</taxon>
        <taxon>Clostridium</taxon>
    </lineage>
</organism>
<dbReference type="InterPro" id="IPR014729">
    <property type="entry name" value="Rossmann-like_a/b/a_fold"/>
</dbReference>
<gene>
    <name evidence="14" type="primary">asnO</name>
    <name evidence="13" type="ORF">BJL90_03545</name>
    <name evidence="14" type="ORF">CLFO_39500</name>
</gene>
<feature type="binding site" evidence="10">
    <location>
        <position position="102"/>
    </location>
    <ligand>
        <name>L-glutamine</name>
        <dbReference type="ChEBI" id="CHEBI:58359"/>
    </ligand>
</feature>
<accession>A0AAC9WHU4</accession>
<dbReference type="EMBL" id="CP020559">
    <property type="protein sequence ID" value="ARE89472.1"/>
    <property type="molecule type" value="Genomic_DNA"/>
</dbReference>
<dbReference type="InterPro" id="IPR017932">
    <property type="entry name" value="GATase_2_dom"/>
</dbReference>
<feature type="site" description="Important for beta-aspartyl-AMP intermediate formation" evidence="11">
    <location>
        <position position="379"/>
    </location>
</feature>
<dbReference type="InterPro" id="IPR001962">
    <property type="entry name" value="Asn_synthase"/>
</dbReference>
<evidence type="ECO:0000256" key="4">
    <source>
        <dbReference type="ARBA" id="ARBA00022741"/>
    </source>
</evidence>
<dbReference type="InterPro" id="IPR033738">
    <property type="entry name" value="AsnB_N"/>
</dbReference>
<keyword evidence="7 9" id="KW-0315">Glutamine amidotransferase</keyword>
<sequence length="615" mass="70624">MCGIVGWINLEENIMEKNNIIQAMVSKLSRRGPDDNGVYREKNVLLGHRRLVVVDPEGGRQPMTRQLGDKIYTIIYNGELYNTEELRKELKEKGHHFHAYSDTEVLLISYIEWGVDCVKKFNGIYAFGIWDSSKKALFMARDPLGVKPLFYTKIGNHFMFASEIKALLAHPLVEPVVGEEGLAEIFGLGPARSPGNGVYKNIYEVPPAYWLLYNDEGYKIKQYWQLESKEHEEDFDTTVEHVRSLIVDAIERQLVSDVPICTFLSGGVDSSAISSVAANAFRRDGKEQLNTYSIDYVDNALYFKANEYQPNSDGVYIQIMKNHIGSKHHNIVIDTPQLFKALEEAVKASDLPGMADIDSSLYLFCSEVRKKATVALSGECADEIFGGYPWFTRAEDISANTFPWAKSIKERKTIISKAFNHIDLESYVAAKYEETIKEVPRLDGESPKAHRMRELFYLNQKWFMITLLNRKDRMSMANSLEVRVPYADYRLVEYVWNVPWEMKYYNRQEKGLLRKALKGILPDEVLERKKSPYPKTHHPAYLKMVQQRMKSILQDRTSPLLDIIDIKRVMEIVETGGAAFGKPWFGQLMTGPQVLAYLIQVNAWMKEYNVKVIEN</sequence>
<feature type="binding site" evidence="10">
    <location>
        <position position="294"/>
    </location>
    <ligand>
        <name>ATP</name>
        <dbReference type="ChEBI" id="CHEBI:30616"/>
    </ligand>
</feature>
<dbReference type="GO" id="GO:0005524">
    <property type="term" value="F:ATP binding"/>
    <property type="evidence" value="ECO:0007669"/>
    <property type="project" value="UniProtKB-KW"/>
</dbReference>
<evidence type="ECO:0000256" key="3">
    <source>
        <dbReference type="ARBA" id="ARBA00012737"/>
    </source>
</evidence>
<evidence type="ECO:0000256" key="9">
    <source>
        <dbReference type="PIRSR" id="PIRSR001589-1"/>
    </source>
</evidence>
<dbReference type="InterPro" id="IPR051786">
    <property type="entry name" value="ASN_synthetase/amidase"/>
</dbReference>
<dbReference type="Proteomes" id="UP000192478">
    <property type="component" value="Chromosome"/>
</dbReference>
<reference evidence="13 15" key="1">
    <citation type="submission" date="2016-10" db="EMBL/GenBank/DDBJ databases">
        <title>Complete Genome Sequence of Acetogen Clostridium formicoaceticum ATCC 27076.</title>
        <authorList>
            <person name="Bao T."/>
            <person name="Cheng C."/>
            <person name="Zhao J."/>
            <person name="Yang S.-T."/>
            <person name="Wang J."/>
            <person name="Wang M."/>
        </authorList>
    </citation>
    <scope>NUCLEOTIDE SEQUENCE [LARGE SCALE GENOMIC DNA]</scope>
    <source>
        <strain evidence="13 15">ATCC 27076</strain>
    </source>
</reference>
<feature type="active site" description="For GATase activity" evidence="9">
    <location>
        <position position="2"/>
    </location>
</feature>
<evidence type="ECO:0000256" key="5">
    <source>
        <dbReference type="ARBA" id="ARBA00022840"/>
    </source>
</evidence>
<feature type="binding site" evidence="10">
    <location>
        <begin position="377"/>
        <end position="378"/>
    </location>
    <ligand>
        <name>ATP</name>
        <dbReference type="ChEBI" id="CHEBI:30616"/>
    </ligand>
</feature>
<dbReference type="GO" id="GO:0006529">
    <property type="term" value="P:asparagine biosynthetic process"/>
    <property type="evidence" value="ECO:0007669"/>
    <property type="project" value="UniProtKB-KW"/>
</dbReference>
<dbReference type="EMBL" id="CP017603">
    <property type="protein sequence ID" value="AOY75052.1"/>
    <property type="molecule type" value="Genomic_DNA"/>
</dbReference>
<evidence type="ECO:0000313" key="16">
    <source>
        <dbReference type="Proteomes" id="UP000192478"/>
    </source>
</evidence>
<keyword evidence="5 10" id="KW-0067">ATP-binding</keyword>
<comment type="similarity">
    <text evidence="2">Belongs to the asparagine synthetase family.</text>
</comment>
<dbReference type="CDD" id="cd00712">
    <property type="entry name" value="AsnB"/>
    <property type="match status" value="1"/>
</dbReference>
<evidence type="ECO:0000256" key="8">
    <source>
        <dbReference type="ARBA" id="ARBA00048741"/>
    </source>
</evidence>
<dbReference type="Gene3D" id="3.40.50.620">
    <property type="entry name" value="HUPs"/>
    <property type="match status" value="1"/>
</dbReference>
<evidence type="ECO:0000313" key="14">
    <source>
        <dbReference type="EMBL" id="ARE89472.1"/>
    </source>
</evidence>
<reference evidence="14 16" key="2">
    <citation type="submission" date="2017-03" db="EMBL/GenBank/DDBJ databases">
        <title>Complete sequence of Clostridium formicaceticum DSM 92.</title>
        <authorList>
            <person name="Poehlein A."/>
            <person name="Karl M."/>
            <person name="Bengelsdorf F.R."/>
            <person name="Duerre P."/>
            <person name="Daniel R."/>
        </authorList>
    </citation>
    <scope>NUCLEOTIDE SEQUENCE [LARGE SCALE GENOMIC DNA]</scope>
    <source>
        <strain evidence="14 16">DSM 92</strain>
    </source>
</reference>
<protein>
    <recommendedName>
        <fullName evidence="3">asparagine synthase (glutamine-hydrolyzing)</fullName>
        <ecNumber evidence="3">6.3.5.4</ecNumber>
    </recommendedName>
</protein>
<evidence type="ECO:0000256" key="10">
    <source>
        <dbReference type="PIRSR" id="PIRSR001589-2"/>
    </source>
</evidence>
<dbReference type="Gene3D" id="3.60.20.10">
    <property type="entry name" value="Glutamine Phosphoribosylpyrophosphate, subunit 1, domain 1"/>
    <property type="match status" value="1"/>
</dbReference>
<dbReference type="AlphaFoldDB" id="A0AAC9WHU4"/>
<keyword evidence="14" id="KW-0436">Ligase</keyword>